<proteinExistence type="inferred from homology"/>
<dbReference type="Gene3D" id="2.60.120.260">
    <property type="entry name" value="Galactose-binding domain-like"/>
    <property type="match status" value="1"/>
</dbReference>
<comment type="caution">
    <text evidence="5">The sequence shown here is derived from an EMBL/GenBank/DDBJ whole genome shotgun (WGS) entry which is preliminary data.</text>
</comment>
<evidence type="ECO:0000259" key="4">
    <source>
        <dbReference type="Pfam" id="PF03561"/>
    </source>
</evidence>
<evidence type="ECO:0000256" key="1">
    <source>
        <dbReference type="ARBA" id="ARBA00009242"/>
    </source>
</evidence>
<evidence type="ECO:0000256" key="3">
    <source>
        <dbReference type="SAM" id="MobiDB-lite"/>
    </source>
</evidence>
<dbReference type="GO" id="GO:0000256">
    <property type="term" value="P:allantoin catabolic process"/>
    <property type="evidence" value="ECO:0007669"/>
    <property type="project" value="InterPro"/>
</dbReference>
<dbReference type="GO" id="GO:0004037">
    <property type="term" value="F:allantoicase activity"/>
    <property type="evidence" value="ECO:0007669"/>
    <property type="project" value="InterPro"/>
</dbReference>
<dbReference type="STRING" id="50429.A0A2B4SN79"/>
<feature type="domain" description="Allantoicase" evidence="4">
    <location>
        <begin position="105"/>
        <end position="227"/>
    </location>
</feature>
<dbReference type="InterPro" id="IPR015908">
    <property type="entry name" value="Allantoicase_dom"/>
</dbReference>
<sequence length="362" mass="40389">MDPLRSDLRHSIEFVLSRGNDPFHESDKRIGYLVTHTDRVFYILARASSLFNIPPQLECLLQRACLLFLVAVTTHCKVHKSYLAAAAAYVAALFTTRTNINGPRGGEIIFATDDWFAVAENLLKLAPPEWREGVFTLCGKWMDGWETRRKRIPGHDWCIIKLGIPGVIHGLDIDTSHFTGNYPPKASVQAACLENDSVIFPQRKSMMGSAASADWVKKIAQITQKKNLELKAQIEDLAEEIKNLKSQLANKDGDESTSAAAQAERDQRSPTNEQADFQPVQTRAEAELRWLSARLAQVSEKVDEVGKAIDAIEEYSFQYNIKIVGVPELSSRETAEVTSKLCAKLFAEMGTNIILQDIDIAN</sequence>
<dbReference type="PANTHER" id="PTHR12045">
    <property type="entry name" value="ALLANTOICASE"/>
    <property type="match status" value="1"/>
</dbReference>
<dbReference type="EMBL" id="LSMT01000052">
    <property type="protein sequence ID" value="PFX30330.1"/>
    <property type="molecule type" value="Genomic_DNA"/>
</dbReference>
<dbReference type="InterPro" id="IPR005164">
    <property type="entry name" value="Allantoicase"/>
</dbReference>
<evidence type="ECO:0000313" key="5">
    <source>
        <dbReference type="EMBL" id="PFX30330.1"/>
    </source>
</evidence>
<feature type="compositionally biased region" description="Polar residues" evidence="3">
    <location>
        <begin position="269"/>
        <end position="279"/>
    </location>
</feature>
<evidence type="ECO:0000256" key="2">
    <source>
        <dbReference type="ARBA" id="ARBA00031078"/>
    </source>
</evidence>
<evidence type="ECO:0000313" key="6">
    <source>
        <dbReference type="Proteomes" id="UP000225706"/>
    </source>
</evidence>
<name>A0A2B4SN79_STYPI</name>
<dbReference type="OrthoDB" id="10266039at2759"/>
<keyword evidence="6" id="KW-1185">Reference proteome</keyword>
<dbReference type="Pfam" id="PF03561">
    <property type="entry name" value="Allantoicase"/>
    <property type="match status" value="1"/>
</dbReference>
<accession>A0A2B4SN79</accession>
<dbReference type="Proteomes" id="UP000225706">
    <property type="component" value="Unassembled WGS sequence"/>
</dbReference>
<dbReference type="InterPro" id="IPR008979">
    <property type="entry name" value="Galactose-bd-like_sf"/>
</dbReference>
<dbReference type="PANTHER" id="PTHR12045:SF3">
    <property type="entry name" value="INACTIVE ALLANTOICASE-RELATED"/>
    <property type="match status" value="1"/>
</dbReference>
<reference evidence="6" key="1">
    <citation type="journal article" date="2017" name="bioRxiv">
        <title>Comparative analysis of the genomes of Stylophora pistillata and Acropora digitifera provides evidence for extensive differences between species of corals.</title>
        <authorList>
            <person name="Voolstra C.R."/>
            <person name="Li Y."/>
            <person name="Liew Y.J."/>
            <person name="Baumgarten S."/>
            <person name="Zoccola D."/>
            <person name="Flot J.-F."/>
            <person name="Tambutte S."/>
            <person name="Allemand D."/>
            <person name="Aranda M."/>
        </authorList>
    </citation>
    <scope>NUCLEOTIDE SEQUENCE [LARGE SCALE GENOMIC DNA]</scope>
</reference>
<gene>
    <name evidence="5" type="primary">allc</name>
    <name evidence="5" type="ORF">AWC38_SpisGene4882</name>
</gene>
<feature type="region of interest" description="Disordered" evidence="3">
    <location>
        <begin position="248"/>
        <end position="279"/>
    </location>
</feature>
<protein>
    <recommendedName>
        <fullName evidence="2">Allantoate amidinohydrolase</fullName>
    </recommendedName>
</protein>
<dbReference type="AlphaFoldDB" id="A0A2B4SN79"/>
<comment type="similarity">
    <text evidence="1">Belongs to the allantoicase family.</text>
</comment>
<organism evidence="5 6">
    <name type="scientific">Stylophora pistillata</name>
    <name type="common">Smooth cauliflower coral</name>
    <dbReference type="NCBI Taxonomy" id="50429"/>
    <lineage>
        <taxon>Eukaryota</taxon>
        <taxon>Metazoa</taxon>
        <taxon>Cnidaria</taxon>
        <taxon>Anthozoa</taxon>
        <taxon>Hexacorallia</taxon>
        <taxon>Scleractinia</taxon>
        <taxon>Astrocoeniina</taxon>
        <taxon>Pocilloporidae</taxon>
        <taxon>Stylophora</taxon>
    </lineage>
</organism>
<dbReference type="SUPFAM" id="SSF49785">
    <property type="entry name" value="Galactose-binding domain-like"/>
    <property type="match status" value="1"/>
</dbReference>